<protein>
    <submittedName>
        <fullName evidence="1">Uncharacterized protein</fullName>
    </submittedName>
</protein>
<dbReference type="Proteomes" id="UP000199095">
    <property type="component" value="Unassembled WGS sequence"/>
</dbReference>
<sequence length="109" mass="12333">MTLQELVSILNSTGLPVAHSHFKNTESSPAPSPPFITYLDDGSANFFADNKVYVPIKNPTVELYTDKKDLSVEQKLETALNDNGLPFELEDEVWIESERLFQQIYNITL</sequence>
<dbReference type="OrthoDB" id="2061576at2"/>
<accession>A0A1I0B819</accession>
<dbReference type="RefSeq" id="WP_093132264.1">
    <property type="nucleotide sequence ID" value="NZ_FOHJ01000002.1"/>
</dbReference>
<reference evidence="2" key="1">
    <citation type="submission" date="2016-10" db="EMBL/GenBank/DDBJ databases">
        <authorList>
            <person name="Varghese N."/>
            <person name="Submissions S."/>
        </authorList>
    </citation>
    <scope>NUCLEOTIDE SEQUENCE [LARGE SCALE GENOMIC DNA]</scope>
    <source>
        <strain evidence="2">CGMCC 1.3566</strain>
    </source>
</reference>
<proteinExistence type="predicted"/>
<keyword evidence="2" id="KW-1185">Reference proteome</keyword>
<evidence type="ECO:0000313" key="2">
    <source>
        <dbReference type="Proteomes" id="UP000199095"/>
    </source>
</evidence>
<organism evidence="1 2">
    <name type="scientific">Salinibacillus kushneri</name>
    <dbReference type="NCBI Taxonomy" id="237682"/>
    <lineage>
        <taxon>Bacteria</taxon>
        <taxon>Bacillati</taxon>
        <taxon>Bacillota</taxon>
        <taxon>Bacilli</taxon>
        <taxon>Bacillales</taxon>
        <taxon>Bacillaceae</taxon>
        <taxon>Salinibacillus</taxon>
    </lineage>
</organism>
<gene>
    <name evidence="1" type="ORF">SAMN05421676_102361</name>
</gene>
<evidence type="ECO:0000313" key="1">
    <source>
        <dbReference type="EMBL" id="SET02286.1"/>
    </source>
</evidence>
<dbReference type="STRING" id="237682.SAMN05421676_102361"/>
<dbReference type="AlphaFoldDB" id="A0A1I0B819"/>
<dbReference type="EMBL" id="FOHJ01000002">
    <property type="protein sequence ID" value="SET02286.1"/>
    <property type="molecule type" value="Genomic_DNA"/>
</dbReference>
<name>A0A1I0B819_9BACI</name>